<dbReference type="GO" id="GO:0043190">
    <property type="term" value="C:ATP-binding cassette (ABC) transporter complex"/>
    <property type="evidence" value="ECO:0007669"/>
    <property type="project" value="InterPro"/>
</dbReference>
<dbReference type="PROSITE" id="PS51257">
    <property type="entry name" value="PROKAR_LIPOPROTEIN"/>
    <property type="match status" value="1"/>
</dbReference>
<dbReference type="InterPro" id="IPR003453">
    <property type="entry name" value="ABC_MlaE_roteobac"/>
</dbReference>
<gene>
    <name evidence="8" type="primary">ycf63</name>
</gene>
<comment type="caution">
    <text evidence="7">Lacks conserved residue(s) required for the propagation of feature annotation.</text>
</comment>
<evidence type="ECO:0008006" key="9">
    <source>
        <dbReference type="Google" id="ProtNLM"/>
    </source>
</evidence>
<evidence type="ECO:0000313" key="8">
    <source>
        <dbReference type="EMBL" id="AYR05939.1"/>
    </source>
</evidence>
<keyword evidence="3" id="KW-0813">Transport</keyword>
<sequence length="262" mass="28741">MFLLKINLFEWLKKITAAFNLALSALSCLSLSTIKYHLTVEQMVIVGPESLSICIVTAFFIGLVFTLQVVKEFLSLDATSIIGAILSLAFIRELSPVLTAVIIAGRIGSSFTAEIATMKVTDQIDALYLLKTDPLLYLVIPRMIACVTMLPLLNLISLFTSLASSIFTCFIFYNIHPWIFLKSAFSALSYLDFLKSLSKTIIFGFILSNVSCSWGLTTVGGSKNVGQSTTSSVVTGLLMIFVMDFILSYLMFNQSNSAIKSL</sequence>
<dbReference type="NCBIfam" id="TIGR00056">
    <property type="entry name" value="MlaE family lipid ABC transporter permease subunit"/>
    <property type="match status" value="1"/>
</dbReference>
<comment type="similarity">
    <text evidence="2 7">Belongs to the MlaE permease family.</text>
</comment>
<protein>
    <recommendedName>
        <fullName evidence="9">ABC transporter permease</fullName>
    </recommendedName>
</protein>
<feature type="transmembrane region" description="Helical" evidence="7">
    <location>
        <begin position="162"/>
        <end position="181"/>
    </location>
</feature>
<dbReference type="AlphaFoldDB" id="A0A3G3MGH9"/>
<organism evidence="8">
    <name type="scientific">Lithothamnion sp</name>
    <dbReference type="NCBI Taxonomy" id="1940749"/>
    <lineage>
        <taxon>Eukaryota</taxon>
        <taxon>Rhodophyta</taxon>
        <taxon>Florideophyceae</taxon>
        <taxon>Corallinophycidae</taxon>
        <taxon>Hapalidiales</taxon>
        <taxon>Hapalidiaceae</taxon>
        <taxon>Melobesioideae</taxon>
        <taxon>Lithothamnion</taxon>
    </lineage>
</organism>
<name>A0A3G3MGH9_9FLOR</name>
<evidence type="ECO:0000256" key="6">
    <source>
        <dbReference type="ARBA" id="ARBA00023136"/>
    </source>
</evidence>
<evidence type="ECO:0000256" key="7">
    <source>
        <dbReference type="RuleBase" id="RU362044"/>
    </source>
</evidence>
<dbReference type="PANTHER" id="PTHR30188">
    <property type="entry name" value="ABC TRANSPORTER PERMEASE PROTEIN-RELATED"/>
    <property type="match status" value="1"/>
</dbReference>
<feature type="transmembrane region" description="Helical" evidence="7">
    <location>
        <begin position="233"/>
        <end position="252"/>
    </location>
</feature>
<dbReference type="InterPro" id="IPR030802">
    <property type="entry name" value="Permease_MalE"/>
</dbReference>
<evidence type="ECO:0000256" key="1">
    <source>
        <dbReference type="ARBA" id="ARBA00004141"/>
    </source>
</evidence>
<keyword evidence="5 7" id="KW-1133">Transmembrane helix</keyword>
<dbReference type="PANTHER" id="PTHR30188:SF4">
    <property type="entry name" value="PROTEIN TRIGALACTOSYLDIACYLGLYCEROL 1, CHLOROPLASTIC"/>
    <property type="match status" value="1"/>
</dbReference>
<evidence type="ECO:0000256" key="5">
    <source>
        <dbReference type="ARBA" id="ARBA00022989"/>
    </source>
</evidence>
<evidence type="ECO:0000256" key="2">
    <source>
        <dbReference type="ARBA" id="ARBA00007556"/>
    </source>
</evidence>
<feature type="transmembrane region" description="Helical" evidence="7">
    <location>
        <begin position="46"/>
        <end position="66"/>
    </location>
</feature>
<dbReference type="Pfam" id="PF02405">
    <property type="entry name" value="MlaE"/>
    <property type="match status" value="1"/>
</dbReference>
<feature type="transmembrane region" description="Helical" evidence="7">
    <location>
        <begin position="201"/>
        <end position="221"/>
    </location>
</feature>
<dbReference type="EMBL" id="MH281627">
    <property type="protein sequence ID" value="AYR05939.1"/>
    <property type="molecule type" value="Genomic_DNA"/>
</dbReference>
<evidence type="ECO:0000256" key="3">
    <source>
        <dbReference type="ARBA" id="ARBA00022448"/>
    </source>
</evidence>
<geneLocation type="plastid" evidence="8"/>
<dbReference type="GO" id="GO:0005548">
    <property type="term" value="F:phospholipid transporter activity"/>
    <property type="evidence" value="ECO:0007669"/>
    <property type="project" value="TreeGrafter"/>
</dbReference>
<evidence type="ECO:0000256" key="4">
    <source>
        <dbReference type="ARBA" id="ARBA00022692"/>
    </source>
</evidence>
<keyword evidence="4 7" id="KW-0812">Transmembrane</keyword>
<comment type="subcellular location">
    <subcellularLocation>
        <location evidence="1">Membrane</location>
        <topology evidence="1">Multi-pass membrane protein</topology>
    </subcellularLocation>
</comment>
<proteinExistence type="inferred from homology"/>
<keyword evidence="8" id="KW-0934">Plastid</keyword>
<reference evidence="8" key="1">
    <citation type="journal article" date="2018" name="Genome Biol. Evol.">
        <title>Mitochondrial and Plastid Genomes from Coralline Red Algae Provide Insights into the Incongruent Evolutionary Histories of Organelles.</title>
        <authorList>
            <person name="Lee J."/>
            <person name="Song H.J."/>
            <person name="In Park S."/>
            <person name="Lee Y.M."/>
            <person name="Jeong S.Y."/>
            <person name="Oh Cho T."/>
            <person name="Kim J.H."/>
            <person name="Choi H.G."/>
            <person name="Choi C.G."/>
            <person name="Nelson W.A."/>
            <person name="Fredericq S."/>
            <person name="Bhattacharya D."/>
            <person name="Su Yoon H."/>
        </authorList>
    </citation>
    <scope>NUCLEOTIDE SEQUENCE</scope>
</reference>
<accession>A0A3G3MGH9</accession>
<keyword evidence="6 7" id="KW-0472">Membrane</keyword>